<gene>
    <name evidence="1" type="ORF">VKT23_011407</name>
</gene>
<dbReference type="EMBL" id="JBANRG010000024">
    <property type="protein sequence ID" value="KAK7454654.1"/>
    <property type="molecule type" value="Genomic_DNA"/>
</dbReference>
<evidence type="ECO:0000313" key="2">
    <source>
        <dbReference type="Proteomes" id="UP001498398"/>
    </source>
</evidence>
<sequence length="308" mass="34490">MLVTSRRAWILLRFSQFTRFTRKPQDIDPSADVINRCIVLTKEQTAAFNQACKRYRCSITAAINSVFILADIETDLRCAASAEGKVWEEILDSFNQSAFFTVMVNVSDLRHCIYPLYAKVSEPCGMGGLINCGFPTYHDMKQIRNCIQVNADGQIVKNYGPGTFWNGLVVDTRNVLKEGLRTKASPRMYHQLATNAEAASSSVKSFSMTTPGVMASSLGSLQKLSWFCQFRPSVAVSDPRTAFSIKQWRFGIRTAGSSAIVINTWEYDGILSLNLQASSRWQTDESWNYFSEAVKDAFERITSTKAAL</sequence>
<evidence type="ECO:0000313" key="1">
    <source>
        <dbReference type="EMBL" id="KAK7454654.1"/>
    </source>
</evidence>
<protein>
    <submittedName>
        <fullName evidence="1">Uncharacterized protein</fullName>
    </submittedName>
</protein>
<accession>A0ABR1JC13</accession>
<comment type="caution">
    <text evidence="1">The sequence shown here is derived from an EMBL/GenBank/DDBJ whole genome shotgun (WGS) entry which is preliminary data.</text>
</comment>
<keyword evidence="2" id="KW-1185">Reference proteome</keyword>
<dbReference type="Proteomes" id="UP001498398">
    <property type="component" value="Unassembled WGS sequence"/>
</dbReference>
<proteinExistence type="predicted"/>
<name>A0ABR1JC13_9AGAR</name>
<reference evidence="1 2" key="1">
    <citation type="submission" date="2024-01" db="EMBL/GenBank/DDBJ databases">
        <title>A draft genome for the cacao thread blight pathogen Marasmiellus scandens.</title>
        <authorList>
            <person name="Baruah I.K."/>
            <person name="Leung J."/>
            <person name="Bukari Y."/>
            <person name="Amoako-Attah I."/>
            <person name="Meinhardt L.W."/>
            <person name="Bailey B.A."/>
            <person name="Cohen S.P."/>
        </authorList>
    </citation>
    <scope>NUCLEOTIDE SEQUENCE [LARGE SCALE GENOMIC DNA]</scope>
    <source>
        <strain evidence="1 2">GH-19</strain>
    </source>
</reference>
<organism evidence="1 2">
    <name type="scientific">Marasmiellus scandens</name>
    <dbReference type="NCBI Taxonomy" id="2682957"/>
    <lineage>
        <taxon>Eukaryota</taxon>
        <taxon>Fungi</taxon>
        <taxon>Dikarya</taxon>
        <taxon>Basidiomycota</taxon>
        <taxon>Agaricomycotina</taxon>
        <taxon>Agaricomycetes</taxon>
        <taxon>Agaricomycetidae</taxon>
        <taxon>Agaricales</taxon>
        <taxon>Marasmiineae</taxon>
        <taxon>Omphalotaceae</taxon>
        <taxon>Marasmiellus</taxon>
    </lineage>
</organism>